<keyword evidence="17 22" id="KW-0472">Membrane</keyword>
<dbReference type="FunFam" id="1.10.510.10:FF:000358">
    <property type="entry name" value="Putative leucine-rich repeat receptor-like serine/threonine-protein kinase"/>
    <property type="match status" value="1"/>
</dbReference>
<evidence type="ECO:0000256" key="13">
    <source>
        <dbReference type="ARBA" id="ARBA00022741"/>
    </source>
</evidence>
<dbReference type="EMBL" id="JAYKXN010000004">
    <property type="protein sequence ID" value="KAK7294752.1"/>
    <property type="molecule type" value="Genomic_DNA"/>
</dbReference>
<dbReference type="FunFam" id="3.80.10.10:FF:001158">
    <property type="entry name" value="Leucine-rich repeat protein kinase family protein"/>
    <property type="match status" value="1"/>
</dbReference>
<keyword evidence="26" id="KW-1185">Reference proteome</keyword>
<keyword evidence="18" id="KW-0675">Receptor</keyword>
<dbReference type="GO" id="GO:0004674">
    <property type="term" value="F:protein serine/threonine kinase activity"/>
    <property type="evidence" value="ECO:0007669"/>
    <property type="project" value="UniProtKB-KW"/>
</dbReference>
<dbReference type="Pfam" id="PF00560">
    <property type="entry name" value="LRR_1"/>
    <property type="match status" value="2"/>
</dbReference>
<keyword evidence="14" id="KW-0418">Kinase</keyword>
<evidence type="ECO:0000256" key="15">
    <source>
        <dbReference type="ARBA" id="ARBA00022840"/>
    </source>
</evidence>
<dbReference type="Pfam" id="PF00069">
    <property type="entry name" value="Pkinase"/>
    <property type="match status" value="1"/>
</dbReference>
<dbReference type="PROSITE" id="PS00108">
    <property type="entry name" value="PROTEIN_KINASE_ST"/>
    <property type="match status" value="1"/>
</dbReference>
<comment type="similarity">
    <text evidence="3">Belongs to the RLP family.</text>
</comment>
<dbReference type="InterPro" id="IPR000719">
    <property type="entry name" value="Prot_kinase_dom"/>
</dbReference>
<feature type="transmembrane region" description="Helical" evidence="22">
    <location>
        <begin position="648"/>
        <end position="670"/>
    </location>
</feature>
<evidence type="ECO:0000256" key="2">
    <source>
        <dbReference type="ARBA" id="ARBA00008684"/>
    </source>
</evidence>
<evidence type="ECO:0000256" key="20">
    <source>
        <dbReference type="ARBA" id="ARBA00047899"/>
    </source>
</evidence>
<evidence type="ECO:0000256" key="17">
    <source>
        <dbReference type="ARBA" id="ARBA00023136"/>
    </source>
</evidence>
<dbReference type="InterPro" id="IPR032675">
    <property type="entry name" value="LRR_dom_sf"/>
</dbReference>
<dbReference type="FunFam" id="3.80.10.10:FF:000288">
    <property type="entry name" value="LRR receptor-like serine/threonine-protein kinase EFR"/>
    <property type="match status" value="1"/>
</dbReference>
<dbReference type="InterPro" id="IPR013210">
    <property type="entry name" value="LRR_N_plant-typ"/>
</dbReference>
<protein>
    <recommendedName>
        <fullName evidence="4">non-specific serine/threonine protein kinase</fullName>
        <ecNumber evidence="4">2.7.11.1</ecNumber>
    </recommendedName>
</protein>
<dbReference type="PROSITE" id="PS50011">
    <property type="entry name" value="PROTEIN_KINASE_DOM"/>
    <property type="match status" value="1"/>
</dbReference>
<feature type="signal peptide" evidence="23">
    <location>
        <begin position="1"/>
        <end position="21"/>
    </location>
</feature>
<evidence type="ECO:0000256" key="7">
    <source>
        <dbReference type="ARBA" id="ARBA00022553"/>
    </source>
</evidence>
<comment type="similarity">
    <text evidence="2">Belongs to the protein kinase superfamily. Ser/Thr protein kinase family.</text>
</comment>
<dbReference type="InterPro" id="IPR008271">
    <property type="entry name" value="Ser/Thr_kinase_AS"/>
</dbReference>
<dbReference type="GO" id="GO:0005524">
    <property type="term" value="F:ATP binding"/>
    <property type="evidence" value="ECO:0007669"/>
    <property type="project" value="UniProtKB-KW"/>
</dbReference>
<comment type="subcellular location">
    <subcellularLocation>
        <location evidence="1">Cell membrane</location>
        <topology evidence="1">Single-pass type I membrane protein</topology>
    </subcellularLocation>
</comment>
<keyword evidence="9" id="KW-0808">Transferase</keyword>
<evidence type="ECO:0000256" key="4">
    <source>
        <dbReference type="ARBA" id="ARBA00012513"/>
    </source>
</evidence>
<keyword evidence="7" id="KW-0597">Phosphoprotein</keyword>
<dbReference type="InterPro" id="IPR003591">
    <property type="entry name" value="Leu-rich_rpt_typical-subtyp"/>
</dbReference>
<dbReference type="InterPro" id="IPR001611">
    <property type="entry name" value="Leu-rich_rpt"/>
</dbReference>
<keyword evidence="13" id="KW-0547">Nucleotide-binding</keyword>
<keyword evidence="15" id="KW-0067">ATP-binding</keyword>
<sequence length="1022" mass="112395">MLRTYLSMCLVLFLLFTINSCFDPRGTVLALGNDTDHFALVRFKESIYKDPFEVLSTWNSSSHFCNWLGVTCSLRHERVTQLNLTGYHLHGFISPFVGNLSFMRILFLGGNNFYGKVPHELGRLFRLEGLYFTNNTLEGEFPISNCSKLRALNLAGNHFSGQIPMEIGSFQKLQVLQISINNISGHIPASIGNLSSLVLFTVAYNNLEGNIPQEIGHLKNMKTMYFGNNKLSGMLPSSLFNLSSLTDITVTANQFYGSLPSNMFLTLPNLRAIGIGENKFSGPIPSSIVNASRIQRFDIVKNQFRGQVPSLGKLHDLSTLNLGSNNLGSNSPNDLEFLKSLVNSSQLDRLYVDNNNFGGYFPNSIGNLTSQLTQLAFGSNHISGKIPAGLGNLKNLIVLGLDGNLLNGIIPATFGKFQKMQILGLSGNKLSGEIPDFIGNLSQLSQLDLSRNKLTGNIPSTIGNCKKLQYLDISQNNLSGTIPSQVVGIFSLSILLNLSHNFLSGPLPTEVGILQNINKLDLSENDLSGVVPATIGQCLSLEYLYLQGNFLNGTIPSSLAVLKGLQVLDLSRNNLSGSIPKTLQNISVLAHFNVSFNMLEGEVPTGGVFQNASEVSLTSNGKLCGGIPALKLPPCSSNARKNKNQDNILLIVVITCAVVFLLLSCVVAICRMKKTHKNAFDNPSTSDKFPMVSYQNLHHATNGFSDGNLLGTGSLGFVYRGHLDSEERLVAIKVFNLEKKGAHKSFIAECNALQNIRHRNLVKIFTCCSSVDYNGHEFKALVFEYMSNGSLEEWLHRKLESAEVPRMLNLEKRLEIIIDVASALYYLHYECEQPIIHCDLKPSNVLLDDDMVAHVSDFGIARILSTLDGNIHKQTSTTGINGTIGYAPPEYGISSQVSTKGDVYSYGILLLEMLTGKRPTEEMFKDGHNLHNYVKTALSSNVMEIVDATLLSEENDYLVKKGDEEKSLLEMVAHLHADTEKCLFSLFKIGLACSVESPLERINMMEVMRELNITRNGFTAKV</sequence>
<evidence type="ECO:0000256" key="11">
    <source>
        <dbReference type="ARBA" id="ARBA00022729"/>
    </source>
</evidence>
<feature type="chain" id="PRO_5042913162" description="non-specific serine/threonine protein kinase" evidence="23">
    <location>
        <begin position="22"/>
        <end position="1022"/>
    </location>
</feature>
<keyword evidence="19" id="KW-0325">Glycoprotein</keyword>
<organism evidence="25 26">
    <name type="scientific">Clitoria ternatea</name>
    <name type="common">Butterfly pea</name>
    <dbReference type="NCBI Taxonomy" id="43366"/>
    <lineage>
        <taxon>Eukaryota</taxon>
        <taxon>Viridiplantae</taxon>
        <taxon>Streptophyta</taxon>
        <taxon>Embryophyta</taxon>
        <taxon>Tracheophyta</taxon>
        <taxon>Spermatophyta</taxon>
        <taxon>Magnoliopsida</taxon>
        <taxon>eudicotyledons</taxon>
        <taxon>Gunneridae</taxon>
        <taxon>Pentapetalae</taxon>
        <taxon>rosids</taxon>
        <taxon>fabids</taxon>
        <taxon>Fabales</taxon>
        <taxon>Fabaceae</taxon>
        <taxon>Papilionoideae</taxon>
        <taxon>50 kb inversion clade</taxon>
        <taxon>NPAAA clade</taxon>
        <taxon>indigoferoid/millettioid clade</taxon>
        <taxon>Phaseoleae</taxon>
        <taxon>Clitoria</taxon>
    </lineage>
</organism>
<evidence type="ECO:0000256" key="9">
    <source>
        <dbReference type="ARBA" id="ARBA00022679"/>
    </source>
</evidence>
<name>A0AAN9PF19_CLITE</name>
<dbReference type="InterPro" id="IPR050647">
    <property type="entry name" value="Plant_LRR-RLKs"/>
</dbReference>
<dbReference type="AlphaFoldDB" id="A0AAN9PF19"/>
<evidence type="ECO:0000256" key="19">
    <source>
        <dbReference type="ARBA" id="ARBA00023180"/>
    </source>
</evidence>
<dbReference type="InterPro" id="IPR011009">
    <property type="entry name" value="Kinase-like_dom_sf"/>
</dbReference>
<evidence type="ECO:0000256" key="18">
    <source>
        <dbReference type="ARBA" id="ARBA00023170"/>
    </source>
</evidence>
<evidence type="ECO:0000256" key="10">
    <source>
        <dbReference type="ARBA" id="ARBA00022692"/>
    </source>
</evidence>
<evidence type="ECO:0000313" key="26">
    <source>
        <dbReference type="Proteomes" id="UP001359559"/>
    </source>
</evidence>
<evidence type="ECO:0000313" key="25">
    <source>
        <dbReference type="EMBL" id="KAK7294752.1"/>
    </source>
</evidence>
<dbReference type="Proteomes" id="UP001359559">
    <property type="component" value="Unassembled WGS sequence"/>
</dbReference>
<accession>A0AAN9PF19</accession>
<gene>
    <name evidence="25" type="ORF">RJT34_17648</name>
</gene>
<dbReference type="Gene3D" id="3.30.200.20">
    <property type="entry name" value="Phosphorylase Kinase, domain 1"/>
    <property type="match status" value="1"/>
</dbReference>
<evidence type="ECO:0000256" key="12">
    <source>
        <dbReference type="ARBA" id="ARBA00022737"/>
    </source>
</evidence>
<keyword evidence="5" id="KW-1003">Cell membrane</keyword>
<keyword evidence="11 23" id="KW-0732">Signal</keyword>
<keyword evidence="16 22" id="KW-1133">Transmembrane helix</keyword>
<dbReference type="Pfam" id="PF08263">
    <property type="entry name" value="LRRNT_2"/>
    <property type="match status" value="1"/>
</dbReference>
<evidence type="ECO:0000256" key="8">
    <source>
        <dbReference type="ARBA" id="ARBA00022614"/>
    </source>
</evidence>
<comment type="catalytic activity">
    <reaction evidence="20">
        <text>L-threonyl-[protein] + ATP = O-phospho-L-threonyl-[protein] + ADP + H(+)</text>
        <dbReference type="Rhea" id="RHEA:46608"/>
        <dbReference type="Rhea" id="RHEA-COMP:11060"/>
        <dbReference type="Rhea" id="RHEA-COMP:11605"/>
        <dbReference type="ChEBI" id="CHEBI:15378"/>
        <dbReference type="ChEBI" id="CHEBI:30013"/>
        <dbReference type="ChEBI" id="CHEBI:30616"/>
        <dbReference type="ChEBI" id="CHEBI:61977"/>
        <dbReference type="ChEBI" id="CHEBI:456216"/>
        <dbReference type="EC" id="2.7.11.1"/>
    </reaction>
</comment>
<evidence type="ECO:0000256" key="5">
    <source>
        <dbReference type="ARBA" id="ARBA00022475"/>
    </source>
</evidence>
<evidence type="ECO:0000256" key="16">
    <source>
        <dbReference type="ARBA" id="ARBA00022989"/>
    </source>
</evidence>
<evidence type="ECO:0000256" key="14">
    <source>
        <dbReference type="ARBA" id="ARBA00022777"/>
    </source>
</evidence>
<evidence type="ECO:0000259" key="24">
    <source>
        <dbReference type="PROSITE" id="PS50011"/>
    </source>
</evidence>
<comment type="catalytic activity">
    <reaction evidence="21">
        <text>L-seryl-[protein] + ATP = O-phospho-L-seryl-[protein] + ADP + H(+)</text>
        <dbReference type="Rhea" id="RHEA:17989"/>
        <dbReference type="Rhea" id="RHEA-COMP:9863"/>
        <dbReference type="Rhea" id="RHEA-COMP:11604"/>
        <dbReference type="ChEBI" id="CHEBI:15378"/>
        <dbReference type="ChEBI" id="CHEBI:29999"/>
        <dbReference type="ChEBI" id="CHEBI:30616"/>
        <dbReference type="ChEBI" id="CHEBI:83421"/>
        <dbReference type="ChEBI" id="CHEBI:456216"/>
        <dbReference type="EC" id="2.7.11.1"/>
    </reaction>
</comment>
<keyword evidence="6" id="KW-0723">Serine/threonine-protein kinase</keyword>
<dbReference type="Pfam" id="PF23598">
    <property type="entry name" value="LRR_14"/>
    <property type="match status" value="1"/>
</dbReference>
<keyword evidence="12" id="KW-0677">Repeat</keyword>
<dbReference type="SUPFAM" id="SSF56112">
    <property type="entry name" value="Protein kinase-like (PK-like)"/>
    <property type="match status" value="1"/>
</dbReference>
<dbReference type="EC" id="2.7.11.1" evidence="4"/>
<dbReference type="SMART" id="SM00369">
    <property type="entry name" value="LRR_TYP"/>
    <property type="match status" value="6"/>
</dbReference>
<dbReference type="FunFam" id="3.80.10.10:FF:000275">
    <property type="entry name" value="Leucine-rich repeat receptor-like protein kinase"/>
    <property type="match status" value="1"/>
</dbReference>
<dbReference type="Pfam" id="PF13855">
    <property type="entry name" value="LRR_8"/>
    <property type="match status" value="2"/>
</dbReference>
<evidence type="ECO:0000256" key="21">
    <source>
        <dbReference type="ARBA" id="ARBA00048679"/>
    </source>
</evidence>
<keyword evidence="10 22" id="KW-0812">Transmembrane</keyword>
<dbReference type="PANTHER" id="PTHR48056:SF89">
    <property type="entry name" value="OS06G0585982 PROTEIN"/>
    <property type="match status" value="1"/>
</dbReference>
<dbReference type="PANTHER" id="PTHR48056">
    <property type="entry name" value="LRR RECEPTOR-LIKE SERINE/THREONINE-PROTEIN KINASE-RELATED"/>
    <property type="match status" value="1"/>
</dbReference>
<comment type="caution">
    <text evidence="25">The sequence shown here is derived from an EMBL/GenBank/DDBJ whole genome shotgun (WGS) entry which is preliminary data.</text>
</comment>
<evidence type="ECO:0000256" key="6">
    <source>
        <dbReference type="ARBA" id="ARBA00022527"/>
    </source>
</evidence>
<dbReference type="SUPFAM" id="SSF52058">
    <property type="entry name" value="L domain-like"/>
    <property type="match status" value="2"/>
</dbReference>
<dbReference type="SMART" id="SM00220">
    <property type="entry name" value="S_TKc"/>
    <property type="match status" value="1"/>
</dbReference>
<evidence type="ECO:0000256" key="3">
    <source>
        <dbReference type="ARBA" id="ARBA00009592"/>
    </source>
</evidence>
<dbReference type="InterPro" id="IPR055414">
    <property type="entry name" value="LRR_R13L4/SHOC2-like"/>
</dbReference>
<evidence type="ECO:0000256" key="1">
    <source>
        <dbReference type="ARBA" id="ARBA00004251"/>
    </source>
</evidence>
<keyword evidence="8" id="KW-0433">Leucine-rich repeat</keyword>
<dbReference type="PRINTS" id="PR00019">
    <property type="entry name" value="LEURICHRPT"/>
</dbReference>
<feature type="domain" description="Protein kinase" evidence="24">
    <location>
        <begin position="704"/>
        <end position="1013"/>
    </location>
</feature>
<dbReference type="Gene3D" id="3.80.10.10">
    <property type="entry name" value="Ribonuclease Inhibitor"/>
    <property type="match status" value="3"/>
</dbReference>
<dbReference type="Gene3D" id="1.10.510.10">
    <property type="entry name" value="Transferase(Phosphotransferase) domain 1"/>
    <property type="match status" value="1"/>
</dbReference>
<evidence type="ECO:0000256" key="22">
    <source>
        <dbReference type="SAM" id="Phobius"/>
    </source>
</evidence>
<reference evidence="25 26" key="1">
    <citation type="submission" date="2024-01" db="EMBL/GenBank/DDBJ databases">
        <title>The genomes of 5 underutilized Papilionoideae crops provide insights into root nodulation and disease resistance.</title>
        <authorList>
            <person name="Yuan L."/>
        </authorList>
    </citation>
    <scope>NUCLEOTIDE SEQUENCE [LARGE SCALE GENOMIC DNA]</scope>
    <source>
        <strain evidence="25">LY-2023</strain>
        <tissue evidence="25">Leaf</tissue>
    </source>
</reference>
<dbReference type="FunFam" id="3.30.200.20:FF:000432">
    <property type="entry name" value="LRR receptor-like serine/threonine-protein kinase EFR"/>
    <property type="match status" value="1"/>
</dbReference>
<dbReference type="GO" id="GO:0033612">
    <property type="term" value="F:receptor serine/threonine kinase binding"/>
    <property type="evidence" value="ECO:0007669"/>
    <property type="project" value="TreeGrafter"/>
</dbReference>
<evidence type="ECO:0000256" key="23">
    <source>
        <dbReference type="SAM" id="SignalP"/>
    </source>
</evidence>
<proteinExistence type="inferred from homology"/>
<dbReference type="GO" id="GO:0005886">
    <property type="term" value="C:plasma membrane"/>
    <property type="evidence" value="ECO:0007669"/>
    <property type="project" value="UniProtKB-SubCell"/>
</dbReference>